<keyword evidence="2" id="KW-1185">Reference proteome</keyword>
<sequence length="170" mass="19654">MSKYIAPPLGLIEHHNLKSNEELLLTIDYEMFPDETMIIFKKEAYLVISTDYYSKMDKKRIFVQEEFPLIALSWIVDSIENGFLKKKEEGGFSNYERSTTAEFNGETIGINAMVHCCAENVPGLNIWNGNRKDYIANMTPQQWDIPLYMLKDGLLKELKLLANKYENGTL</sequence>
<proteinExistence type="predicted"/>
<reference evidence="2" key="1">
    <citation type="journal article" date="2019" name="Int. J. Syst. Evol. Microbiol.">
        <title>The Global Catalogue of Microorganisms (GCM) 10K type strain sequencing project: providing services to taxonomists for standard genome sequencing and annotation.</title>
        <authorList>
            <consortium name="The Broad Institute Genomics Platform"/>
            <consortium name="The Broad Institute Genome Sequencing Center for Infectious Disease"/>
            <person name="Wu L."/>
            <person name="Ma J."/>
        </authorList>
    </citation>
    <scope>NUCLEOTIDE SEQUENCE [LARGE SCALE GENOMIC DNA]</scope>
    <source>
        <strain evidence="2">CGMCC 1.15394</strain>
    </source>
</reference>
<protein>
    <submittedName>
        <fullName evidence="1">Uncharacterized protein</fullName>
    </submittedName>
</protein>
<comment type="caution">
    <text evidence="1">The sequence shown here is derived from an EMBL/GenBank/DDBJ whole genome shotgun (WGS) entry which is preliminary data.</text>
</comment>
<evidence type="ECO:0000313" key="2">
    <source>
        <dbReference type="Proteomes" id="UP000638462"/>
    </source>
</evidence>
<accession>A0ABQ1TT21</accession>
<name>A0ABQ1TT21_9GAMM</name>
<dbReference type="EMBL" id="BMIT01000012">
    <property type="protein sequence ID" value="GGF03018.1"/>
    <property type="molecule type" value="Genomic_DNA"/>
</dbReference>
<dbReference type="Proteomes" id="UP000638462">
    <property type="component" value="Unassembled WGS sequence"/>
</dbReference>
<gene>
    <name evidence="1" type="ORF">GCM10008027_29900</name>
</gene>
<dbReference type="RefSeq" id="WP_188730008.1">
    <property type="nucleotide sequence ID" value="NZ_BMIT01000012.1"/>
</dbReference>
<organism evidence="1 2">
    <name type="scientific">Pseudoalteromonas gelatinilytica</name>
    <dbReference type="NCBI Taxonomy" id="1703256"/>
    <lineage>
        <taxon>Bacteria</taxon>
        <taxon>Pseudomonadati</taxon>
        <taxon>Pseudomonadota</taxon>
        <taxon>Gammaproteobacteria</taxon>
        <taxon>Alteromonadales</taxon>
        <taxon>Pseudoalteromonadaceae</taxon>
        <taxon>Pseudoalteromonas</taxon>
    </lineage>
</organism>
<evidence type="ECO:0000313" key="1">
    <source>
        <dbReference type="EMBL" id="GGF03018.1"/>
    </source>
</evidence>